<dbReference type="Proteomes" id="UP000064189">
    <property type="component" value="Unassembled WGS sequence"/>
</dbReference>
<keyword evidence="2" id="KW-1185">Reference proteome</keyword>
<sequence length="60" mass="6646">MVEMRVCSGKVTKWVGVRSAFIFIGPDHLTQLEVDASARACSKQSVPFLITANYMGTHLF</sequence>
<reference evidence="1 2" key="1">
    <citation type="submission" date="2015-11" db="EMBL/GenBank/DDBJ databases">
        <title>Genome Sequence of Bacillus simplex strain VanAntwerpen2.</title>
        <authorList>
            <person name="Couger M.B."/>
        </authorList>
    </citation>
    <scope>NUCLEOTIDE SEQUENCE [LARGE SCALE GENOMIC DNA]</scope>
    <source>
        <strain evidence="1 2">VanAntwerpen02</strain>
    </source>
</reference>
<comment type="caution">
    <text evidence="1">The sequence shown here is derived from an EMBL/GenBank/DDBJ whole genome shotgun (WGS) entry which is preliminary data.</text>
</comment>
<gene>
    <name evidence="1" type="ORF">AS888_04120</name>
</gene>
<proteinExistence type="predicted"/>
<accession>A0A120GQQ9</accession>
<name>A0A120GQQ9_9BACI</name>
<evidence type="ECO:0000313" key="2">
    <source>
        <dbReference type="Proteomes" id="UP000064189"/>
    </source>
</evidence>
<protein>
    <submittedName>
        <fullName evidence="1">Uncharacterized protein</fullName>
    </submittedName>
</protein>
<dbReference type="EMBL" id="LNNH01000010">
    <property type="protein sequence ID" value="KWW21704.1"/>
    <property type="molecule type" value="Genomic_DNA"/>
</dbReference>
<organism evidence="1 2">
    <name type="scientific">Peribacillus simplex</name>
    <dbReference type="NCBI Taxonomy" id="1478"/>
    <lineage>
        <taxon>Bacteria</taxon>
        <taxon>Bacillati</taxon>
        <taxon>Bacillota</taxon>
        <taxon>Bacilli</taxon>
        <taxon>Bacillales</taxon>
        <taxon>Bacillaceae</taxon>
        <taxon>Peribacillus</taxon>
    </lineage>
</organism>
<evidence type="ECO:0000313" key="1">
    <source>
        <dbReference type="EMBL" id="KWW21704.1"/>
    </source>
</evidence>
<dbReference type="AlphaFoldDB" id="A0A120GQQ9"/>